<dbReference type="Proteomes" id="UP000095287">
    <property type="component" value="Unplaced"/>
</dbReference>
<evidence type="ECO:0000313" key="2">
    <source>
        <dbReference type="Proteomes" id="UP000095287"/>
    </source>
</evidence>
<name>A0A1I8A1H8_9BILA</name>
<evidence type="ECO:0000256" key="1">
    <source>
        <dbReference type="SAM" id="SignalP"/>
    </source>
</evidence>
<accession>A0A1I8A1H8</accession>
<dbReference type="WBParaSite" id="L893_g31737.t1">
    <property type="protein sequence ID" value="L893_g31737.t1"/>
    <property type="gene ID" value="L893_g31737"/>
</dbReference>
<dbReference type="PANTHER" id="PTHR34311">
    <property type="entry name" value="PROTEIN CBG21698-RELATED"/>
    <property type="match status" value="1"/>
</dbReference>
<evidence type="ECO:0000313" key="3">
    <source>
        <dbReference type="WBParaSite" id="L893_g31737.t1"/>
    </source>
</evidence>
<dbReference type="AlphaFoldDB" id="A0A1I8A1H8"/>
<keyword evidence="1" id="KW-0732">Signal</keyword>
<protein>
    <submittedName>
        <fullName evidence="3">Secreted protein</fullName>
    </submittedName>
</protein>
<keyword evidence="2" id="KW-1185">Reference proteome</keyword>
<reference evidence="3" key="1">
    <citation type="submission" date="2016-11" db="UniProtKB">
        <authorList>
            <consortium name="WormBaseParasite"/>
        </authorList>
    </citation>
    <scope>IDENTIFICATION</scope>
</reference>
<organism evidence="2 3">
    <name type="scientific">Steinernema glaseri</name>
    <dbReference type="NCBI Taxonomy" id="37863"/>
    <lineage>
        <taxon>Eukaryota</taxon>
        <taxon>Metazoa</taxon>
        <taxon>Ecdysozoa</taxon>
        <taxon>Nematoda</taxon>
        <taxon>Chromadorea</taxon>
        <taxon>Rhabditida</taxon>
        <taxon>Tylenchina</taxon>
        <taxon>Panagrolaimomorpha</taxon>
        <taxon>Strongyloidoidea</taxon>
        <taxon>Steinernematidae</taxon>
        <taxon>Steinernema</taxon>
    </lineage>
</organism>
<feature type="chain" id="PRO_5009314162" evidence="1">
    <location>
        <begin position="21"/>
        <end position="273"/>
    </location>
</feature>
<feature type="signal peptide" evidence="1">
    <location>
        <begin position="1"/>
        <end position="20"/>
    </location>
</feature>
<dbReference type="PANTHER" id="PTHR34311:SF4">
    <property type="entry name" value="NEMATODE SPECIFIC PEPTIDE FAMILY"/>
    <property type="match status" value="1"/>
</dbReference>
<proteinExistence type="predicted"/>
<sequence>MLSPKVLSFVAVLVVATVNGAQPPQTNCNQQAFLHNSAALETALHLAQGTLWSDPVALQRYLNKLLYTEPGLNEVTTHCNAFNNFYAGLGKENIRFCLGPLGFIKQGKSPEQAWGFDGVLRQNRFQCGAGYYIAQYRQKQMLTCIQSTIKNNIDKIQNLTISYLSNVEHDPLNACNKYVKTLQTSFAQIFAKGPCAKVDAQLAAFWACEGQSQYISAQFPHCVYTNRCDYDNVLHFTEELVRVQTNGELSVFIPPTMKKNAQGELFEEPGKWI</sequence>